<protein>
    <submittedName>
        <fullName evidence="1">Uncharacterized protein</fullName>
    </submittedName>
</protein>
<organism evidence="1 2">
    <name type="scientific">Cichorium intybus</name>
    <name type="common">Chicory</name>
    <dbReference type="NCBI Taxonomy" id="13427"/>
    <lineage>
        <taxon>Eukaryota</taxon>
        <taxon>Viridiplantae</taxon>
        <taxon>Streptophyta</taxon>
        <taxon>Embryophyta</taxon>
        <taxon>Tracheophyta</taxon>
        <taxon>Spermatophyta</taxon>
        <taxon>Magnoliopsida</taxon>
        <taxon>eudicotyledons</taxon>
        <taxon>Gunneridae</taxon>
        <taxon>Pentapetalae</taxon>
        <taxon>asterids</taxon>
        <taxon>campanulids</taxon>
        <taxon>Asterales</taxon>
        <taxon>Asteraceae</taxon>
        <taxon>Cichorioideae</taxon>
        <taxon>Cichorieae</taxon>
        <taxon>Cichoriinae</taxon>
        <taxon>Cichorium</taxon>
    </lineage>
</organism>
<accession>A0ACB9H8N7</accession>
<reference evidence="2" key="1">
    <citation type="journal article" date="2022" name="Mol. Ecol. Resour.">
        <title>The genomes of chicory, endive, great burdock and yacon provide insights into Asteraceae palaeo-polyploidization history and plant inulin production.</title>
        <authorList>
            <person name="Fan W."/>
            <person name="Wang S."/>
            <person name="Wang H."/>
            <person name="Wang A."/>
            <person name="Jiang F."/>
            <person name="Liu H."/>
            <person name="Zhao H."/>
            <person name="Xu D."/>
            <person name="Zhang Y."/>
        </authorList>
    </citation>
    <scope>NUCLEOTIDE SEQUENCE [LARGE SCALE GENOMIC DNA]</scope>
    <source>
        <strain evidence="2">cv. Punajuju</strain>
    </source>
</reference>
<keyword evidence="2" id="KW-1185">Reference proteome</keyword>
<evidence type="ECO:0000313" key="2">
    <source>
        <dbReference type="Proteomes" id="UP001055811"/>
    </source>
</evidence>
<proteinExistence type="predicted"/>
<comment type="caution">
    <text evidence="1">The sequence shown here is derived from an EMBL/GenBank/DDBJ whole genome shotgun (WGS) entry which is preliminary data.</text>
</comment>
<sequence>MREDNHDIQTPKKEHLPVPSNRKAKQINAPSKKLHHQQQKSIKKNLSSVLNSVTEDDIILNLPEKVPIDKFSLISESVDVDLSSLEISKTSLTSDQTLVPGKSVALEHPEESVGIDPISEAFVFCKEQSNESIESYIVFLNQFASPTSAIQSSVQQSPSSCTSPALSSITTVETIPFSSPITAEASLVYVSSDDGATTVQTNSFKLESVVKHLRESMFQVLHSADIDPNYKKLLDALSKMVIEEFYGLHEERDTSVNLFSKKIKIAMLSFVLCTIAVSSGFFLLSDGSCYDGPPPT</sequence>
<gene>
    <name evidence="1" type="ORF">L2E82_06123</name>
</gene>
<dbReference type="EMBL" id="CM042009">
    <property type="protein sequence ID" value="KAI3792249.1"/>
    <property type="molecule type" value="Genomic_DNA"/>
</dbReference>
<reference evidence="1 2" key="2">
    <citation type="journal article" date="2022" name="Mol. Ecol. Resour.">
        <title>The genomes of chicory, endive, great burdock and yacon provide insights into Asteraceae paleo-polyploidization history and plant inulin production.</title>
        <authorList>
            <person name="Fan W."/>
            <person name="Wang S."/>
            <person name="Wang H."/>
            <person name="Wang A."/>
            <person name="Jiang F."/>
            <person name="Liu H."/>
            <person name="Zhao H."/>
            <person name="Xu D."/>
            <person name="Zhang Y."/>
        </authorList>
    </citation>
    <scope>NUCLEOTIDE SEQUENCE [LARGE SCALE GENOMIC DNA]</scope>
    <source>
        <strain evidence="2">cv. Punajuju</strain>
        <tissue evidence="1">Leaves</tissue>
    </source>
</reference>
<evidence type="ECO:0000313" key="1">
    <source>
        <dbReference type="EMBL" id="KAI3792249.1"/>
    </source>
</evidence>
<name>A0ACB9H8N7_CICIN</name>
<dbReference type="Proteomes" id="UP001055811">
    <property type="component" value="Linkage Group LG01"/>
</dbReference>